<sequence length="290" mass="32269">MSLVVSVEGKKRPSSFDNITAEWEEVADSKNRNGLERGTKMAGKNSSHEVAAEGIKRLLRDGDETKVQTTETASRRIDISDPIVMIKRGFHHFMTNEFNMFPEYFEQLKAGQSPKFLVFACSDSRVCPSRVLDFRPGQAFMTRNIANLVPGFDQMRHSESGAVIEYAVAALEVEVILVIGHSKCGGIEALMSHPDDAPPSYDFVHDWIKIGLPAKAKVMADFGDEPFDVQCRMCEKEAVNVSLVNLLTYPYVRSRVAEGTLKLMGGHYDFVDGKLQVWGFDAGTKPLLCI</sequence>
<proteinExistence type="predicted"/>
<keyword evidence="2" id="KW-1185">Reference proteome</keyword>
<protein>
    <submittedName>
        <fullName evidence="1">Uncharacterized protein</fullName>
    </submittedName>
</protein>
<name>A0ACC0MRK2_RHOML</name>
<accession>A0ACC0MRK2</accession>
<organism evidence="1 2">
    <name type="scientific">Rhododendron molle</name>
    <name type="common">Chinese azalea</name>
    <name type="synonym">Azalea mollis</name>
    <dbReference type="NCBI Taxonomy" id="49168"/>
    <lineage>
        <taxon>Eukaryota</taxon>
        <taxon>Viridiplantae</taxon>
        <taxon>Streptophyta</taxon>
        <taxon>Embryophyta</taxon>
        <taxon>Tracheophyta</taxon>
        <taxon>Spermatophyta</taxon>
        <taxon>Magnoliopsida</taxon>
        <taxon>eudicotyledons</taxon>
        <taxon>Gunneridae</taxon>
        <taxon>Pentapetalae</taxon>
        <taxon>asterids</taxon>
        <taxon>Ericales</taxon>
        <taxon>Ericaceae</taxon>
        <taxon>Ericoideae</taxon>
        <taxon>Rhodoreae</taxon>
        <taxon>Rhododendron</taxon>
    </lineage>
</organism>
<evidence type="ECO:0000313" key="2">
    <source>
        <dbReference type="Proteomes" id="UP001062846"/>
    </source>
</evidence>
<dbReference type="EMBL" id="CM046395">
    <property type="protein sequence ID" value="KAI8543671.1"/>
    <property type="molecule type" value="Genomic_DNA"/>
</dbReference>
<evidence type="ECO:0000313" key="1">
    <source>
        <dbReference type="EMBL" id="KAI8543671.1"/>
    </source>
</evidence>
<comment type="caution">
    <text evidence="1">The sequence shown here is derived from an EMBL/GenBank/DDBJ whole genome shotgun (WGS) entry which is preliminary data.</text>
</comment>
<dbReference type="Proteomes" id="UP001062846">
    <property type="component" value="Chromosome 8"/>
</dbReference>
<reference evidence="1" key="1">
    <citation type="submission" date="2022-02" db="EMBL/GenBank/DDBJ databases">
        <title>Plant Genome Project.</title>
        <authorList>
            <person name="Zhang R.-G."/>
        </authorList>
    </citation>
    <scope>NUCLEOTIDE SEQUENCE</scope>
    <source>
        <strain evidence="1">AT1</strain>
    </source>
</reference>
<gene>
    <name evidence="1" type="ORF">RHMOL_Rhmol08G0237100</name>
</gene>